<feature type="non-terminal residue" evidence="2">
    <location>
        <position position="432"/>
    </location>
</feature>
<proteinExistence type="predicted"/>
<feature type="domain" description="Reverse transcriptase zinc-binding" evidence="1">
    <location>
        <begin position="245"/>
        <end position="333"/>
    </location>
</feature>
<evidence type="ECO:0000259" key="1">
    <source>
        <dbReference type="Pfam" id="PF13966"/>
    </source>
</evidence>
<protein>
    <submittedName>
        <fullName evidence="2">Putative ribonuclease H protein</fullName>
    </submittedName>
</protein>
<dbReference type="Pfam" id="PF13966">
    <property type="entry name" value="zf-RVT"/>
    <property type="match status" value="1"/>
</dbReference>
<dbReference type="Proteomes" id="UP000053555">
    <property type="component" value="Unassembled WGS sequence"/>
</dbReference>
<dbReference type="InterPro" id="IPR026960">
    <property type="entry name" value="RVT-Znf"/>
</dbReference>
<organism evidence="2">
    <name type="scientific">Glycine soja</name>
    <name type="common">Wild soybean</name>
    <dbReference type="NCBI Taxonomy" id="3848"/>
    <lineage>
        <taxon>Eukaryota</taxon>
        <taxon>Viridiplantae</taxon>
        <taxon>Streptophyta</taxon>
        <taxon>Embryophyta</taxon>
        <taxon>Tracheophyta</taxon>
        <taxon>Spermatophyta</taxon>
        <taxon>Magnoliopsida</taxon>
        <taxon>eudicotyledons</taxon>
        <taxon>Gunneridae</taxon>
        <taxon>Pentapetalae</taxon>
        <taxon>rosids</taxon>
        <taxon>fabids</taxon>
        <taxon>Fabales</taxon>
        <taxon>Fabaceae</taxon>
        <taxon>Papilionoideae</taxon>
        <taxon>50 kb inversion clade</taxon>
        <taxon>NPAAA clade</taxon>
        <taxon>indigoferoid/millettioid clade</taxon>
        <taxon>Phaseoleae</taxon>
        <taxon>Glycine</taxon>
        <taxon>Glycine subgen. Soja</taxon>
    </lineage>
</organism>
<accession>A0A0B2SP11</accession>
<gene>
    <name evidence="2" type="ORF">glysoja_043354</name>
</gene>
<evidence type="ECO:0000313" key="2">
    <source>
        <dbReference type="EMBL" id="KHN48361.1"/>
    </source>
</evidence>
<reference evidence="2" key="1">
    <citation type="submission" date="2014-07" db="EMBL/GenBank/DDBJ databases">
        <title>Identification of a novel salt tolerance gene in wild soybean by whole-genome sequencing.</title>
        <authorList>
            <person name="Lam H.-M."/>
            <person name="Qi X."/>
            <person name="Li M.-W."/>
            <person name="Liu X."/>
            <person name="Xie M."/>
            <person name="Ni M."/>
            <person name="Xu X."/>
        </authorList>
    </citation>
    <scope>NUCLEOTIDE SEQUENCE [LARGE SCALE GENOMIC DNA]</scope>
    <source>
        <tissue evidence="2">Root</tissue>
    </source>
</reference>
<feature type="non-terminal residue" evidence="2">
    <location>
        <position position="1"/>
    </location>
</feature>
<sequence length="432" mass="51115">LSVGGRITIINSVLTTLPIYLLSFYRIPKKVVQKIVSIQRNFLWGGDNDISKIPWVKWDTVCLPKVRGGLGIKDLNKFNEALLGKWGWQLANNPHQLWARTLVSKYGGWHALLYGRGSADISPWWKDLKSIFHQQHHSSLINNLRWKVGNGTKIKFWKDKWRGDDLTLKDKYPVLYQVSQQQDLTISLMGHHVDNRWDWEIQWRRNFFDHEIDMVAAFMDEIDGVQIHLSRLDHLTWRADPSGSYSTKSAYNLLMEDGSSDYEDNASRILWNLKIPPRAAAFSWRIFKNRLPTKANLRWRQVFLPSYSCPLCDVEEETVGHVMFSCTRTRSLWWEALRWVDRVGPFPTDPKDHFIQFSSWSSKRYIDNRWAVLWIALSMTIWKHRNSMVFNNQIFNSEKVMDEALFHTWAWLKCMDKDFHIHFNQWSTSLRE</sequence>
<dbReference type="PANTHER" id="PTHR33116">
    <property type="entry name" value="REVERSE TRANSCRIPTASE ZINC-BINDING DOMAIN-CONTAINING PROTEIN-RELATED-RELATED"/>
    <property type="match status" value="1"/>
</dbReference>
<dbReference type="PANTHER" id="PTHR33116:SF78">
    <property type="entry name" value="OS12G0587133 PROTEIN"/>
    <property type="match status" value="1"/>
</dbReference>
<name>A0A0B2SP11_GLYSO</name>
<dbReference type="EMBL" id="KN639788">
    <property type="protein sequence ID" value="KHN48361.1"/>
    <property type="molecule type" value="Genomic_DNA"/>
</dbReference>
<dbReference type="AlphaFoldDB" id="A0A0B2SP11"/>